<dbReference type="PROSITE" id="PS50010">
    <property type="entry name" value="DH_2"/>
    <property type="match status" value="1"/>
</dbReference>
<dbReference type="Gene3D" id="2.30.29.30">
    <property type="entry name" value="Pleckstrin-homology domain (PH domain)/Phosphotyrosine-binding domain (PTB)"/>
    <property type="match status" value="1"/>
</dbReference>
<proteinExistence type="predicted"/>
<keyword evidence="2" id="KW-0963">Cytoplasm</keyword>
<comment type="subcellular location">
    <subcellularLocation>
        <location evidence="1">Cytoplasm</location>
        <location evidence="1">Cytoskeleton</location>
    </subcellularLocation>
</comment>
<feature type="compositionally biased region" description="Polar residues" evidence="9">
    <location>
        <begin position="22"/>
        <end position="32"/>
    </location>
</feature>
<evidence type="ECO:0000256" key="8">
    <source>
        <dbReference type="PROSITE-ProRule" id="PRU00091"/>
    </source>
</evidence>
<dbReference type="SUPFAM" id="SSF48065">
    <property type="entry name" value="DBL homology domain (DH-domain)"/>
    <property type="match status" value="1"/>
</dbReference>
<dbReference type="EMBL" id="JH432191">
    <property type="status" value="NOT_ANNOTATED_CDS"/>
    <property type="molecule type" value="Genomic_DNA"/>
</dbReference>
<reference evidence="14" key="1">
    <citation type="submission" date="2011-05" db="EMBL/GenBank/DDBJ databases">
        <authorList>
            <person name="Richards S.R."/>
            <person name="Qu J."/>
            <person name="Jiang H."/>
            <person name="Jhangiani S.N."/>
            <person name="Agravi P."/>
            <person name="Goodspeed R."/>
            <person name="Gross S."/>
            <person name="Mandapat C."/>
            <person name="Jackson L."/>
            <person name="Mathew T."/>
            <person name="Pu L."/>
            <person name="Thornton R."/>
            <person name="Saada N."/>
            <person name="Wilczek-Boney K.B."/>
            <person name="Lee S."/>
            <person name="Kovar C."/>
            <person name="Wu Y."/>
            <person name="Scherer S.E."/>
            <person name="Worley K.C."/>
            <person name="Muzny D.M."/>
            <person name="Gibbs R."/>
        </authorList>
    </citation>
    <scope>NUCLEOTIDE SEQUENCE</scope>
    <source>
        <strain evidence="14">Brora</strain>
    </source>
</reference>
<dbReference type="GO" id="GO:0008270">
    <property type="term" value="F:zinc ion binding"/>
    <property type="evidence" value="ECO:0007669"/>
    <property type="project" value="UniProtKB-KW"/>
</dbReference>
<evidence type="ECO:0000256" key="1">
    <source>
        <dbReference type="ARBA" id="ARBA00004245"/>
    </source>
</evidence>
<keyword evidence="3" id="KW-0344">Guanine-nucleotide releasing factor</keyword>
<dbReference type="PROSITE" id="PS50003">
    <property type="entry name" value="PH_DOMAIN"/>
    <property type="match status" value="1"/>
</dbReference>
<dbReference type="AlphaFoldDB" id="T1JLM4"/>
<evidence type="ECO:0000256" key="2">
    <source>
        <dbReference type="ARBA" id="ARBA00022490"/>
    </source>
</evidence>
<dbReference type="SMART" id="SM00325">
    <property type="entry name" value="RhoGEF"/>
    <property type="match status" value="1"/>
</dbReference>
<keyword evidence="14" id="KW-1185">Reference proteome</keyword>
<accession>T1JLM4</accession>
<evidence type="ECO:0000259" key="10">
    <source>
        <dbReference type="PROSITE" id="PS50003"/>
    </source>
</evidence>
<evidence type="ECO:0000313" key="14">
    <source>
        <dbReference type="Proteomes" id="UP000014500"/>
    </source>
</evidence>
<evidence type="ECO:0000256" key="5">
    <source>
        <dbReference type="ARBA" id="ARBA00022771"/>
    </source>
</evidence>
<dbReference type="InterPro" id="IPR011993">
    <property type="entry name" value="PH-like_dom_sf"/>
</dbReference>
<evidence type="ECO:0000256" key="9">
    <source>
        <dbReference type="SAM" id="MobiDB-lite"/>
    </source>
</evidence>
<evidence type="ECO:0000256" key="4">
    <source>
        <dbReference type="ARBA" id="ARBA00022723"/>
    </source>
</evidence>
<organism evidence="13 14">
    <name type="scientific">Strigamia maritima</name>
    <name type="common">European centipede</name>
    <name type="synonym">Geophilus maritimus</name>
    <dbReference type="NCBI Taxonomy" id="126957"/>
    <lineage>
        <taxon>Eukaryota</taxon>
        <taxon>Metazoa</taxon>
        <taxon>Ecdysozoa</taxon>
        <taxon>Arthropoda</taxon>
        <taxon>Myriapoda</taxon>
        <taxon>Chilopoda</taxon>
        <taxon>Pleurostigmophora</taxon>
        <taxon>Geophilomorpha</taxon>
        <taxon>Linotaeniidae</taxon>
        <taxon>Strigamia</taxon>
    </lineage>
</organism>
<evidence type="ECO:0008006" key="15">
    <source>
        <dbReference type="Google" id="ProtNLM"/>
    </source>
</evidence>
<evidence type="ECO:0000256" key="3">
    <source>
        <dbReference type="ARBA" id="ARBA00022658"/>
    </source>
</evidence>
<dbReference type="EnsemblMetazoa" id="SMAR014754-RA">
    <property type="protein sequence ID" value="SMAR014754-PA"/>
    <property type="gene ID" value="SMAR014754"/>
</dbReference>
<feature type="domain" description="FYVE-type" evidence="12">
    <location>
        <begin position="465"/>
        <end position="524"/>
    </location>
</feature>
<feature type="domain" description="DH" evidence="11">
    <location>
        <begin position="110"/>
        <end position="322"/>
    </location>
</feature>
<dbReference type="GO" id="GO:0005737">
    <property type="term" value="C:cytoplasm"/>
    <property type="evidence" value="ECO:0007669"/>
    <property type="project" value="TreeGrafter"/>
</dbReference>
<dbReference type="PANTHER" id="PTHR12673">
    <property type="entry name" value="FACIOGENITAL DYSPLASIA PROTEIN"/>
    <property type="match status" value="1"/>
</dbReference>
<dbReference type="InterPro" id="IPR013083">
    <property type="entry name" value="Znf_RING/FYVE/PHD"/>
</dbReference>
<evidence type="ECO:0000259" key="12">
    <source>
        <dbReference type="PROSITE" id="PS50178"/>
    </source>
</evidence>
<keyword evidence="4" id="KW-0479">Metal-binding</keyword>
<dbReference type="HOGENOM" id="CLU_517123_0_0_1"/>
<sequence>MPQLDPNANYCEEEVPNANLNKQCSGSGQCDSPPQVRRGSTEASPKLERFANIQDPMKRLSLLSIPTSEDSWYNCTSGDESESESSFGTAGSCQDNLSSVSAVNDVRRTKKYYIARELMSSERIFVDALKLLNEDFRNVVLQANAKSDQRVIPVAVLDQILNYLPQLHNLNQDLLKDLQERIKNCNRKEQLDQIADVITKKGPFLKLYSSYIKDFEMITSALDDACKKYPQFAQLVKDFECREKVLANGSLLQYVGNGVQMSARCNKLALKHYMLKPVQRIPQYKLILHEYLKHLNSDSPEYEDTVAALKIVTDVANHANQAMKQGDNFSKLLHIQNSIVGGGYEVIRPGRFNDALLHTDVAQGSLRLHHELPLSGMRFPKAPNVVVPTNEEYLNEFSVISSTRSFTLSANSLQERDEWVSALNNAIKSNALRRGTFALAVDKNPSPQDDMGSTLGKNAPVWIPDSRVTMCQSCIMPFTVTFRRHHCRACGKVVCATCSANRAPLQYLKFQSARVCDECFFRLAEDR</sequence>
<feature type="region of interest" description="Disordered" evidence="9">
    <location>
        <begin position="22"/>
        <end position="45"/>
    </location>
</feature>
<dbReference type="OMA" id="EERITHW"/>
<dbReference type="InterPro" id="IPR017455">
    <property type="entry name" value="Znf_FYVE-rel"/>
</dbReference>
<reference evidence="13" key="2">
    <citation type="submission" date="2015-02" db="UniProtKB">
        <authorList>
            <consortium name="EnsemblMetazoa"/>
        </authorList>
    </citation>
    <scope>IDENTIFICATION</scope>
</reference>
<dbReference type="SMART" id="SM00064">
    <property type="entry name" value="FYVE"/>
    <property type="match status" value="1"/>
</dbReference>
<dbReference type="STRING" id="126957.T1JLM4"/>
<keyword evidence="6" id="KW-0862">Zinc</keyword>
<dbReference type="GO" id="GO:0005856">
    <property type="term" value="C:cytoskeleton"/>
    <property type="evidence" value="ECO:0007669"/>
    <property type="project" value="UniProtKB-SubCell"/>
</dbReference>
<protein>
    <recommendedName>
        <fullName evidence="15">FYVE, RhoGEF and PH domain-containing protein 6</fullName>
    </recommendedName>
</protein>
<keyword evidence="7" id="KW-0206">Cytoskeleton</keyword>
<evidence type="ECO:0000313" key="13">
    <source>
        <dbReference type="EnsemblMetazoa" id="SMAR014754-PA"/>
    </source>
</evidence>
<dbReference type="Proteomes" id="UP000014500">
    <property type="component" value="Unassembled WGS sequence"/>
</dbReference>
<dbReference type="Pfam" id="PF00621">
    <property type="entry name" value="RhoGEF"/>
    <property type="match status" value="1"/>
</dbReference>
<name>T1JLM4_STRMM</name>
<dbReference type="InterPro" id="IPR000219">
    <property type="entry name" value="DH_dom"/>
</dbReference>
<dbReference type="SUPFAM" id="SSF50729">
    <property type="entry name" value="PH domain-like"/>
    <property type="match status" value="1"/>
</dbReference>
<dbReference type="InterPro" id="IPR051092">
    <property type="entry name" value="FYVE_RhoGEF_PH"/>
</dbReference>
<dbReference type="PROSITE" id="PS50178">
    <property type="entry name" value="ZF_FYVE"/>
    <property type="match status" value="1"/>
</dbReference>
<dbReference type="Gene3D" id="3.30.40.10">
    <property type="entry name" value="Zinc/RING finger domain, C3HC4 (zinc finger)"/>
    <property type="match status" value="1"/>
</dbReference>
<dbReference type="InterPro" id="IPR000306">
    <property type="entry name" value="Znf_FYVE"/>
</dbReference>
<feature type="domain" description="PH" evidence="10">
    <location>
        <begin position="397"/>
        <end position="428"/>
    </location>
</feature>
<evidence type="ECO:0000256" key="6">
    <source>
        <dbReference type="ARBA" id="ARBA00022833"/>
    </source>
</evidence>
<keyword evidence="5 8" id="KW-0863">Zinc-finger</keyword>
<dbReference type="SUPFAM" id="SSF57903">
    <property type="entry name" value="FYVE/PHD zinc finger"/>
    <property type="match status" value="1"/>
</dbReference>
<dbReference type="InterPro" id="IPR001849">
    <property type="entry name" value="PH_domain"/>
</dbReference>
<dbReference type="InterPro" id="IPR035899">
    <property type="entry name" value="DBL_dom_sf"/>
</dbReference>
<dbReference type="Gene3D" id="1.20.900.10">
    <property type="entry name" value="Dbl homology (DH) domain"/>
    <property type="match status" value="1"/>
</dbReference>
<dbReference type="PhylomeDB" id="T1JLM4"/>
<evidence type="ECO:0000256" key="7">
    <source>
        <dbReference type="ARBA" id="ARBA00023212"/>
    </source>
</evidence>
<dbReference type="InterPro" id="IPR011011">
    <property type="entry name" value="Znf_FYVE_PHD"/>
</dbReference>
<dbReference type="CDD" id="cd00160">
    <property type="entry name" value="RhoGEF"/>
    <property type="match status" value="1"/>
</dbReference>
<dbReference type="PANTHER" id="PTHR12673:SF267">
    <property type="entry name" value="PROTEIN CBG10230"/>
    <property type="match status" value="1"/>
</dbReference>
<evidence type="ECO:0000259" key="11">
    <source>
        <dbReference type="PROSITE" id="PS50010"/>
    </source>
</evidence>
<dbReference type="GO" id="GO:0005085">
    <property type="term" value="F:guanyl-nucleotide exchange factor activity"/>
    <property type="evidence" value="ECO:0007669"/>
    <property type="project" value="UniProtKB-KW"/>
</dbReference>
<dbReference type="Pfam" id="PF01363">
    <property type="entry name" value="FYVE"/>
    <property type="match status" value="1"/>
</dbReference>
<dbReference type="eggNOG" id="KOG1729">
    <property type="taxonomic scope" value="Eukaryota"/>
</dbReference>